<keyword evidence="9 14" id="KW-1133">Transmembrane helix</keyword>
<evidence type="ECO:0000256" key="4">
    <source>
        <dbReference type="ARBA" id="ARBA00022448"/>
    </source>
</evidence>
<reference evidence="15" key="1">
    <citation type="submission" date="2020-04" db="EMBL/GenBank/DDBJ databases">
        <authorList>
            <person name="Neveu A P."/>
        </authorList>
    </citation>
    <scope>NUCLEOTIDE SEQUENCE</scope>
    <source>
        <tissue evidence="15">Whole embryo</tissue>
    </source>
</reference>
<keyword evidence="6 14" id="KW-0812">Transmembrane</keyword>
<keyword evidence="11 14" id="KW-0472">Membrane</keyword>
<keyword evidence="8" id="KW-0249">Electron transport</keyword>
<dbReference type="GO" id="GO:0005743">
    <property type="term" value="C:mitochondrial inner membrane"/>
    <property type="evidence" value="ECO:0007669"/>
    <property type="project" value="UniProtKB-SubCell"/>
</dbReference>
<proteinExistence type="evidence at transcript level"/>
<evidence type="ECO:0000256" key="12">
    <source>
        <dbReference type="ARBA" id="ARBA00030212"/>
    </source>
</evidence>
<dbReference type="EMBL" id="LR787272">
    <property type="protein sequence ID" value="CAB3263134.1"/>
    <property type="molecule type" value="mRNA"/>
</dbReference>
<accession>A0A6F9DI40</accession>
<evidence type="ECO:0000256" key="11">
    <source>
        <dbReference type="ARBA" id="ARBA00023136"/>
    </source>
</evidence>
<evidence type="ECO:0000256" key="5">
    <source>
        <dbReference type="ARBA" id="ARBA00022660"/>
    </source>
</evidence>
<dbReference type="AlphaFoldDB" id="A0A6F9DI40"/>
<keyword evidence="5" id="KW-0679">Respiratory chain</keyword>
<protein>
    <recommendedName>
        <fullName evidence="3">NADH dehydrogenase [ubiquinone] 1 beta subcomplex subunit 4</fullName>
    </recommendedName>
    <alternativeName>
        <fullName evidence="12">Complex I-B15</fullName>
    </alternativeName>
    <alternativeName>
        <fullName evidence="13">NADH-ubiquinone oxidoreductase B15 subunit</fullName>
    </alternativeName>
</protein>
<comment type="similarity">
    <text evidence="2">Belongs to the complex I NDUFB4 subunit family.</text>
</comment>
<evidence type="ECO:0000256" key="10">
    <source>
        <dbReference type="ARBA" id="ARBA00023128"/>
    </source>
</evidence>
<gene>
    <name evidence="15" type="primary">LOC104265510</name>
</gene>
<evidence type="ECO:0000256" key="13">
    <source>
        <dbReference type="ARBA" id="ARBA00030987"/>
    </source>
</evidence>
<sequence>MSNSEVLEGKVVAEIKRRKWYDLRPRLNYRPSPVSTMPPTIDPNNWTPITAKELKAHKERLEIRGRLRREYWMKLYHPTNYKFFNPLLTDKAYTHFTRAKSVYHLKETLQLSKTSVNSVIICLLIPAVYIWAAIKYDPNRSRFDSVVKD</sequence>
<evidence type="ECO:0000313" key="15">
    <source>
        <dbReference type="EMBL" id="CAB3263134.1"/>
    </source>
</evidence>
<evidence type="ECO:0000256" key="3">
    <source>
        <dbReference type="ARBA" id="ARBA00018681"/>
    </source>
</evidence>
<name>A0A6F9DI40_9ASCI</name>
<dbReference type="InterPro" id="IPR009866">
    <property type="entry name" value="NADH_UbQ_OxRdtase_NDUFB4_su"/>
</dbReference>
<evidence type="ECO:0000256" key="14">
    <source>
        <dbReference type="SAM" id="Phobius"/>
    </source>
</evidence>
<evidence type="ECO:0000256" key="6">
    <source>
        <dbReference type="ARBA" id="ARBA00022692"/>
    </source>
</evidence>
<keyword evidence="4" id="KW-0813">Transport</keyword>
<comment type="subcellular location">
    <subcellularLocation>
        <location evidence="1">Mitochondrion inner membrane</location>
        <topology evidence="1">Single-pass membrane protein</topology>
    </subcellularLocation>
</comment>
<evidence type="ECO:0000256" key="2">
    <source>
        <dbReference type="ARBA" id="ARBA00007260"/>
    </source>
</evidence>
<keyword evidence="10" id="KW-0496">Mitochondrion</keyword>
<organism evidence="15">
    <name type="scientific">Phallusia mammillata</name>
    <dbReference type="NCBI Taxonomy" id="59560"/>
    <lineage>
        <taxon>Eukaryota</taxon>
        <taxon>Metazoa</taxon>
        <taxon>Chordata</taxon>
        <taxon>Tunicata</taxon>
        <taxon>Ascidiacea</taxon>
        <taxon>Phlebobranchia</taxon>
        <taxon>Ascidiidae</taxon>
        <taxon>Phallusia</taxon>
    </lineage>
</organism>
<feature type="transmembrane region" description="Helical" evidence="14">
    <location>
        <begin position="116"/>
        <end position="134"/>
    </location>
</feature>
<evidence type="ECO:0000256" key="1">
    <source>
        <dbReference type="ARBA" id="ARBA00004434"/>
    </source>
</evidence>
<evidence type="ECO:0000256" key="9">
    <source>
        <dbReference type="ARBA" id="ARBA00022989"/>
    </source>
</evidence>
<evidence type="ECO:0000256" key="7">
    <source>
        <dbReference type="ARBA" id="ARBA00022792"/>
    </source>
</evidence>
<evidence type="ECO:0000256" key="8">
    <source>
        <dbReference type="ARBA" id="ARBA00022982"/>
    </source>
</evidence>
<keyword evidence="7" id="KW-0999">Mitochondrion inner membrane</keyword>
<dbReference type="Pfam" id="PF07225">
    <property type="entry name" value="NDUF_B4"/>
    <property type="match status" value="1"/>
</dbReference>